<evidence type="ECO:0000313" key="10">
    <source>
        <dbReference type="EMBL" id="GMI21255.1"/>
    </source>
</evidence>
<comment type="caution">
    <text evidence="10">The sequence shown here is derived from an EMBL/GenBank/DDBJ whole genome shotgun (WGS) entry which is preliminary data.</text>
</comment>
<evidence type="ECO:0000313" key="11">
    <source>
        <dbReference type="Proteomes" id="UP001165060"/>
    </source>
</evidence>
<keyword evidence="5 8" id="KW-0472">Membrane</keyword>
<protein>
    <recommendedName>
        <fullName evidence="9">G-protein coupled receptors family 1 profile domain-containing protein</fullName>
    </recommendedName>
</protein>
<evidence type="ECO:0000256" key="2">
    <source>
        <dbReference type="ARBA" id="ARBA00022692"/>
    </source>
</evidence>
<feature type="compositionally biased region" description="Low complexity" evidence="7">
    <location>
        <begin position="240"/>
        <end position="257"/>
    </location>
</feature>
<feature type="transmembrane region" description="Helical" evidence="8">
    <location>
        <begin position="137"/>
        <end position="162"/>
    </location>
</feature>
<evidence type="ECO:0000256" key="1">
    <source>
        <dbReference type="ARBA" id="ARBA00004141"/>
    </source>
</evidence>
<keyword evidence="11" id="KW-1185">Reference proteome</keyword>
<feature type="region of interest" description="Disordered" evidence="7">
    <location>
        <begin position="228"/>
        <end position="257"/>
    </location>
</feature>
<keyword evidence="6" id="KW-0675">Receptor</keyword>
<reference evidence="10 11" key="1">
    <citation type="journal article" date="2023" name="Commun. Biol.">
        <title>Genome analysis of Parmales, the sister group of diatoms, reveals the evolutionary specialization of diatoms from phago-mixotrophs to photoautotrophs.</title>
        <authorList>
            <person name="Ban H."/>
            <person name="Sato S."/>
            <person name="Yoshikawa S."/>
            <person name="Yamada K."/>
            <person name="Nakamura Y."/>
            <person name="Ichinomiya M."/>
            <person name="Sato N."/>
            <person name="Blanc-Mathieu R."/>
            <person name="Endo H."/>
            <person name="Kuwata A."/>
            <person name="Ogata H."/>
        </authorList>
    </citation>
    <scope>NUCLEOTIDE SEQUENCE [LARGE SCALE GENOMIC DNA]</scope>
</reference>
<feature type="transmembrane region" description="Helical" evidence="8">
    <location>
        <begin position="35"/>
        <end position="59"/>
    </location>
</feature>
<evidence type="ECO:0000256" key="4">
    <source>
        <dbReference type="ARBA" id="ARBA00023040"/>
    </source>
</evidence>
<dbReference type="Proteomes" id="UP001165060">
    <property type="component" value="Unassembled WGS sequence"/>
</dbReference>
<evidence type="ECO:0000259" key="9">
    <source>
        <dbReference type="PROSITE" id="PS50262"/>
    </source>
</evidence>
<dbReference type="SUPFAM" id="SSF81321">
    <property type="entry name" value="Family A G protein-coupled receptor-like"/>
    <property type="match status" value="1"/>
</dbReference>
<feature type="domain" description="G-protein coupled receptors family 1 profile" evidence="9">
    <location>
        <begin position="1"/>
        <end position="193"/>
    </location>
</feature>
<dbReference type="InterPro" id="IPR000276">
    <property type="entry name" value="GPCR_Rhodpsn"/>
</dbReference>
<accession>A0ABQ6M841</accession>
<evidence type="ECO:0000256" key="5">
    <source>
        <dbReference type="ARBA" id="ARBA00023136"/>
    </source>
</evidence>
<evidence type="ECO:0000256" key="3">
    <source>
        <dbReference type="ARBA" id="ARBA00022989"/>
    </source>
</evidence>
<keyword evidence="4" id="KW-0807">Transducer</keyword>
<dbReference type="EMBL" id="BRYB01002532">
    <property type="protein sequence ID" value="GMI21255.1"/>
    <property type="molecule type" value="Genomic_DNA"/>
</dbReference>
<dbReference type="Gene3D" id="1.20.1070.10">
    <property type="entry name" value="Rhodopsin 7-helix transmembrane proteins"/>
    <property type="match status" value="1"/>
</dbReference>
<sequence>MNSFFILGTITVERWRLLVCGKKMRPKSAFNGVKAFYAFNFIWSGMPIITSGTLGSIQLKAHGAACYCGGGDGVLGHTAYTAFNVLVFVSIVCVMMWCYYKIYKHIKAVFGKVAPGAVADDEAARKKTEEKQKKEKAIMWQFIIITMFFLSCWAVLACVWALQIFGLYINNKYIDAAVSLGAHGCSMGNPFLYGTMNKNIRNAMFDSLPKFIGDALYHKTYGKEKARSERLTSKATSCVDDSAGSGASDTSDTPMSP</sequence>
<evidence type="ECO:0000256" key="8">
    <source>
        <dbReference type="SAM" id="Phobius"/>
    </source>
</evidence>
<proteinExistence type="predicted"/>
<comment type="subcellular location">
    <subcellularLocation>
        <location evidence="1">Membrane</location>
        <topology evidence="1">Multi-pass membrane protein</topology>
    </subcellularLocation>
</comment>
<dbReference type="InterPro" id="IPR050125">
    <property type="entry name" value="GPCR_opsins"/>
</dbReference>
<organism evidence="10 11">
    <name type="scientific">Tetraparma gracilis</name>
    <dbReference type="NCBI Taxonomy" id="2962635"/>
    <lineage>
        <taxon>Eukaryota</taxon>
        <taxon>Sar</taxon>
        <taxon>Stramenopiles</taxon>
        <taxon>Ochrophyta</taxon>
        <taxon>Bolidophyceae</taxon>
        <taxon>Parmales</taxon>
        <taxon>Triparmaceae</taxon>
        <taxon>Tetraparma</taxon>
    </lineage>
</organism>
<name>A0ABQ6M841_9STRA</name>
<keyword evidence="3 8" id="KW-1133">Transmembrane helix</keyword>
<keyword evidence="2 8" id="KW-0812">Transmembrane</keyword>
<evidence type="ECO:0000256" key="7">
    <source>
        <dbReference type="SAM" id="MobiDB-lite"/>
    </source>
</evidence>
<evidence type="ECO:0000256" key="6">
    <source>
        <dbReference type="ARBA" id="ARBA00023170"/>
    </source>
</evidence>
<dbReference type="Pfam" id="PF00001">
    <property type="entry name" value="7tm_1"/>
    <property type="match status" value="1"/>
</dbReference>
<dbReference type="PANTHER" id="PTHR24240">
    <property type="entry name" value="OPSIN"/>
    <property type="match status" value="1"/>
</dbReference>
<dbReference type="CDD" id="cd00637">
    <property type="entry name" value="7tm_classA_rhodopsin-like"/>
    <property type="match status" value="1"/>
</dbReference>
<feature type="transmembrane region" description="Helical" evidence="8">
    <location>
        <begin position="79"/>
        <end position="100"/>
    </location>
</feature>
<keyword evidence="4" id="KW-0297">G-protein coupled receptor</keyword>
<dbReference type="InterPro" id="IPR017452">
    <property type="entry name" value="GPCR_Rhodpsn_7TM"/>
</dbReference>
<dbReference type="PROSITE" id="PS50262">
    <property type="entry name" value="G_PROTEIN_RECEP_F1_2"/>
    <property type="match status" value="1"/>
</dbReference>
<gene>
    <name evidence="10" type="ORF">TeGR_g310</name>
</gene>